<evidence type="ECO:0008006" key="4">
    <source>
        <dbReference type="Google" id="ProtNLM"/>
    </source>
</evidence>
<gene>
    <name evidence="2" type="ORF">JOF56_000924</name>
</gene>
<dbReference type="Proteomes" id="UP001519332">
    <property type="component" value="Unassembled WGS sequence"/>
</dbReference>
<protein>
    <recommendedName>
        <fullName evidence="4">Lipoprotein</fullName>
    </recommendedName>
</protein>
<comment type="caution">
    <text evidence="2">The sequence shown here is derived from an EMBL/GenBank/DDBJ whole genome shotgun (WGS) entry which is preliminary data.</text>
</comment>
<feature type="chain" id="PRO_5045205932" description="Lipoprotein" evidence="1">
    <location>
        <begin position="22"/>
        <end position="347"/>
    </location>
</feature>
<keyword evidence="1" id="KW-0732">Signal</keyword>
<dbReference type="RefSeq" id="WP_209634796.1">
    <property type="nucleotide sequence ID" value="NZ_JAGINW010000001.1"/>
</dbReference>
<evidence type="ECO:0000313" key="2">
    <source>
        <dbReference type="EMBL" id="MBP2320539.1"/>
    </source>
</evidence>
<organism evidence="2 3">
    <name type="scientific">Kibdelosporangium banguiense</name>
    <dbReference type="NCBI Taxonomy" id="1365924"/>
    <lineage>
        <taxon>Bacteria</taxon>
        <taxon>Bacillati</taxon>
        <taxon>Actinomycetota</taxon>
        <taxon>Actinomycetes</taxon>
        <taxon>Pseudonocardiales</taxon>
        <taxon>Pseudonocardiaceae</taxon>
        <taxon>Kibdelosporangium</taxon>
    </lineage>
</organism>
<keyword evidence="3" id="KW-1185">Reference proteome</keyword>
<evidence type="ECO:0000313" key="3">
    <source>
        <dbReference type="Proteomes" id="UP001519332"/>
    </source>
</evidence>
<evidence type="ECO:0000256" key="1">
    <source>
        <dbReference type="SAM" id="SignalP"/>
    </source>
</evidence>
<sequence>MRKTLAAIAAGGLVLVAACSAAGTGQPTKDTTLFTLIQASSSGAIVLDNAGASLLGFDRSGTRTWTDQQALQVGADVSCAAQCPDAVFSGGADPTSPDPQPWQITAGRNTPMSISATATRRILAYQNPTDAVLVEGSPDKGWWLRVIRPDGTDQRIPVPNPGVAWSANPQRTEAVAIAESVLRFRHTQNGWQLTDDTAPADQSWGACVAGEGPNQVIALVGKEPALLTGGKRISIQTDLGGAGECALGTTGGLVLQREVSQTQQHRTKIRGIDLQGKQTWSKDLPGEASIAANPTGTNFAIATQGKLELIDPNGTTISTQDQVASATYTPTGELVTITPTGQIKWTP</sequence>
<reference evidence="2 3" key="1">
    <citation type="submission" date="2021-03" db="EMBL/GenBank/DDBJ databases">
        <title>Sequencing the genomes of 1000 actinobacteria strains.</title>
        <authorList>
            <person name="Klenk H.-P."/>
        </authorList>
    </citation>
    <scope>NUCLEOTIDE SEQUENCE [LARGE SCALE GENOMIC DNA]</scope>
    <source>
        <strain evidence="2 3">DSM 46670</strain>
    </source>
</reference>
<name>A0ABS4T7Z3_9PSEU</name>
<dbReference type="EMBL" id="JAGINW010000001">
    <property type="protein sequence ID" value="MBP2320539.1"/>
    <property type="molecule type" value="Genomic_DNA"/>
</dbReference>
<accession>A0ABS4T7Z3</accession>
<proteinExistence type="predicted"/>
<dbReference type="PROSITE" id="PS51257">
    <property type="entry name" value="PROKAR_LIPOPROTEIN"/>
    <property type="match status" value="1"/>
</dbReference>
<feature type="signal peptide" evidence="1">
    <location>
        <begin position="1"/>
        <end position="21"/>
    </location>
</feature>